<proteinExistence type="predicted"/>
<dbReference type="KEGG" id="bbel:109478162"/>
<dbReference type="GeneID" id="109478162"/>
<dbReference type="AlphaFoldDB" id="A0A6P5A046"/>
<evidence type="ECO:0000313" key="1">
    <source>
        <dbReference type="Proteomes" id="UP000515135"/>
    </source>
</evidence>
<dbReference type="Proteomes" id="UP000515135">
    <property type="component" value="Unplaced"/>
</dbReference>
<name>A0A6P5A046_BRABE</name>
<reference evidence="2" key="1">
    <citation type="submission" date="2025-08" db="UniProtKB">
        <authorList>
            <consortium name="RefSeq"/>
        </authorList>
    </citation>
    <scope>IDENTIFICATION</scope>
    <source>
        <tissue evidence="2">Gonad</tissue>
    </source>
</reference>
<gene>
    <name evidence="2" type="primary">LOC109478162</name>
</gene>
<sequence length="183" mass="20872">MNDSDNLDKVVKREKVPYDRQADVFSIDHHDQKCVISLAQFYSESVGMWMRIDDRGQVRCDGDVHDSRTYFNYYVGENEIVRFVARGGKYRNFAISMTNGELRPFHTPEPANSDMGDPSTQFVRSRGSDMDGQLVKYQSKIDSSRYLAFDQQGNPQPLGFSSNAIVAGEFICFNSILERETAL</sequence>
<dbReference type="OrthoDB" id="9971774at2759"/>
<accession>A0A6P5A046</accession>
<evidence type="ECO:0000313" key="2">
    <source>
        <dbReference type="RefSeq" id="XP_019635201.1"/>
    </source>
</evidence>
<dbReference type="RefSeq" id="XP_019635201.1">
    <property type="nucleotide sequence ID" value="XM_019779642.1"/>
</dbReference>
<organism evidence="1 2">
    <name type="scientific">Branchiostoma belcheri</name>
    <name type="common">Amphioxus</name>
    <dbReference type="NCBI Taxonomy" id="7741"/>
    <lineage>
        <taxon>Eukaryota</taxon>
        <taxon>Metazoa</taxon>
        <taxon>Chordata</taxon>
        <taxon>Cephalochordata</taxon>
        <taxon>Leptocardii</taxon>
        <taxon>Amphioxiformes</taxon>
        <taxon>Branchiostomatidae</taxon>
        <taxon>Branchiostoma</taxon>
    </lineage>
</organism>
<protein>
    <submittedName>
        <fullName evidence="2">Uncharacterized protein LOC109478162</fullName>
    </submittedName>
</protein>
<keyword evidence="1" id="KW-1185">Reference proteome</keyword>